<dbReference type="Pfam" id="PF04030">
    <property type="entry name" value="ALO"/>
    <property type="match status" value="1"/>
</dbReference>
<dbReference type="InterPro" id="IPR007173">
    <property type="entry name" value="ALO_C"/>
</dbReference>
<dbReference type="InterPro" id="IPR016169">
    <property type="entry name" value="FAD-bd_PCMH_sub2"/>
</dbReference>
<comment type="cofactor">
    <cofactor evidence="1">
        <name>FAD</name>
        <dbReference type="ChEBI" id="CHEBI:57692"/>
    </cofactor>
</comment>
<dbReference type="GO" id="GO:0080049">
    <property type="term" value="F:L-gulono-1,4-lactone dehydrogenase activity"/>
    <property type="evidence" value="ECO:0007669"/>
    <property type="project" value="TreeGrafter"/>
</dbReference>
<feature type="domain" description="FAD-binding PCMH-type" evidence="4">
    <location>
        <begin position="31"/>
        <end position="196"/>
    </location>
</feature>
<dbReference type="Gene3D" id="3.30.43.10">
    <property type="entry name" value="Uridine Diphospho-n-acetylenolpyruvylglucosamine Reductase, domain 2"/>
    <property type="match status" value="1"/>
</dbReference>
<reference evidence="5" key="1">
    <citation type="submission" date="2020-06" db="EMBL/GenBank/DDBJ databases">
        <title>WGS assembly of Ceratodon purpureus strain R40.</title>
        <authorList>
            <person name="Carey S.B."/>
            <person name="Jenkins J."/>
            <person name="Shu S."/>
            <person name="Lovell J.T."/>
            <person name="Sreedasyam A."/>
            <person name="Maumus F."/>
            <person name="Tiley G.P."/>
            <person name="Fernandez-Pozo N."/>
            <person name="Barry K."/>
            <person name="Chen C."/>
            <person name="Wang M."/>
            <person name="Lipzen A."/>
            <person name="Daum C."/>
            <person name="Saski C.A."/>
            <person name="Payton A.C."/>
            <person name="Mcbreen J.C."/>
            <person name="Conrad R.E."/>
            <person name="Kollar L.M."/>
            <person name="Olsson S."/>
            <person name="Huttunen S."/>
            <person name="Landis J.B."/>
            <person name="Wickett N.J."/>
            <person name="Johnson M.G."/>
            <person name="Rensing S.A."/>
            <person name="Grimwood J."/>
            <person name="Schmutz J."/>
            <person name="Mcdaniel S.F."/>
        </authorList>
    </citation>
    <scope>NUCLEOTIDE SEQUENCE</scope>
    <source>
        <strain evidence="5">R40</strain>
    </source>
</reference>
<dbReference type="EMBL" id="CM026423">
    <property type="protein sequence ID" value="KAG0584676.1"/>
    <property type="molecule type" value="Genomic_DNA"/>
</dbReference>
<name>A0A8T0IPA7_CERPU</name>
<dbReference type="InterPro" id="IPR016167">
    <property type="entry name" value="FAD-bd_PCMH_sub1"/>
</dbReference>
<keyword evidence="3" id="KW-0560">Oxidoreductase</keyword>
<dbReference type="GO" id="GO:0003885">
    <property type="term" value="F:D-arabinono-1,4-lactone oxidase activity"/>
    <property type="evidence" value="ECO:0007669"/>
    <property type="project" value="InterPro"/>
</dbReference>
<dbReference type="PIRSF" id="PIRSF000136">
    <property type="entry name" value="LGO_GLO"/>
    <property type="match status" value="1"/>
</dbReference>
<dbReference type="Gene3D" id="3.30.465.10">
    <property type="match status" value="1"/>
</dbReference>
<dbReference type="AlphaFoldDB" id="A0A8T0IPA7"/>
<dbReference type="SUPFAM" id="SSF56176">
    <property type="entry name" value="FAD-binding/transporter-associated domain-like"/>
    <property type="match status" value="1"/>
</dbReference>
<comment type="pathway">
    <text evidence="2">Cofactor biosynthesis; L-ascorbate biosynthesis.</text>
</comment>
<dbReference type="InterPro" id="IPR016166">
    <property type="entry name" value="FAD-bd_PCMH"/>
</dbReference>
<evidence type="ECO:0000313" key="5">
    <source>
        <dbReference type="EMBL" id="KAG0584676.1"/>
    </source>
</evidence>
<dbReference type="PANTHER" id="PTHR43762:SF1">
    <property type="entry name" value="D-ARABINONO-1,4-LACTONE OXIDASE"/>
    <property type="match status" value="1"/>
</dbReference>
<accession>A0A8T0IPA7</accession>
<dbReference type="GO" id="GO:0071949">
    <property type="term" value="F:FAD binding"/>
    <property type="evidence" value="ECO:0007669"/>
    <property type="project" value="InterPro"/>
</dbReference>
<comment type="caution">
    <text evidence="5">The sequence shown here is derived from an EMBL/GenBank/DDBJ whole genome shotgun (WGS) entry which is preliminary data.</text>
</comment>
<dbReference type="GO" id="GO:0016020">
    <property type="term" value="C:membrane"/>
    <property type="evidence" value="ECO:0007669"/>
    <property type="project" value="InterPro"/>
</dbReference>
<evidence type="ECO:0000259" key="4">
    <source>
        <dbReference type="PROSITE" id="PS51387"/>
    </source>
</evidence>
<evidence type="ECO:0000313" key="6">
    <source>
        <dbReference type="Proteomes" id="UP000822688"/>
    </source>
</evidence>
<proteinExistence type="predicted"/>
<evidence type="ECO:0000256" key="2">
    <source>
        <dbReference type="ARBA" id="ARBA00005147"/>
    </source>
</evidence>
<dbReference type="Gene3D" id="3.30.70.2520">
    <property type="match status" value="1"/>
</dbReference>
<dbReference type="Pfam" id="PF01565">
    <property type="entry name" value="FAD_binding_4"/>
    <property type="match status" value="1"/>
</dbReference>
<gene>
    <name evidence="5" type="ORF">KC19_3G227300</name>
</gene>
<dbReference type="Gene3D" id="3.30.70.2530">
    <property type="match status" value="1"/>
</dbReference>
<dbReference type="Proteomes" id="UP000822688">
    <property type="component" value="Chromosome 3"/>
</dbReference>
<dbReference type="PROSITE" id="PS51387">
    <property type="entry name" value="FAD_PCMH"/>
    <property type="match status" value="1"/>
</dbReference>
<keyword evidence="6" id="KW-1185">Reference proteome</keyword>
<organism evidence="5 6">
    <name type="scientific">Ceratodon purpureus</name>
    <name type="common">Fire moss</name>
    <name type="synonym">Dicranum purpureum</name>
    <dbReference type="NCBI Taxonomy" id="3225"/>
    <lineage>
        <taxon>Eukaryota</taxon>
        <taxon>Viridiplantae</taxon>
        <taxon>Streptophyta</taxon>
        <taxon>Embryophyta</taxon>
        <taxon>Bryophyta</taxon>
        <taxon>Bryophytina</taxon>
        <taxon>Bryopsida</taxon>
        <taxon>Dicranidae</taxon>
        <taxon>Pseudoditrichales</taxon>
        <taxon>Ditrichaceae</taxon>
        <taxon>Ceratodon</taxon>
    </lineage>
</organism>
<dbReference type="InterPro" id="IPR036318">
    <property type="entry name" value="FAD-bd_PCMH-like_sf"/>
</dbReference>
<dbReference type="PANTHER" id="PTHR43762">
    <property type="entry name" value="L-GULONOLACTONE OXIDASE"/>
    <property type="match status" value="1"/>
</dbReference>
<dbReference type="Gene3D" id="1.10.45.10">
    <property type="entry name" value="Vanillyl-alcohol Oxidase, Chain A, domain 4"/>
    <property type="match status" value="1"/>
</dbReference>
<dbReference type="InterPro" id="IPR016171">
    <property type="entry name" value="Vanillyl_alc_oxidase_C-sub2"/>
</dbReference>
<protein>
    <recommendedName>
        <fullName evidence="4">FAD-binding PCMH-type domain-containing protein</fullName>
    </recommendedName>
</protein>
<dbReference type="InterPro" id="IPR010031">
    <property type="entry name" value="FAD_lactone_oxidase-like"/>
</dbReference>
<evidence type="ECO:0000256" key="3">
    <source>
        <dbReference type="ARBA" id="ARBA00023002"/>
    </source>
</evidence>
<sequence>MLLVTVCSMVSVGDVVPTRMEKIKRTNWAANIMYDGAFHEMTAIEEIPALVQSLEKVTAVGTGHTFNHIADSPCNQISLRLLHEVSTFDEVSRTVTVQAGITYDQLCPYLEDRGFAVHNLASLIQLSVVGACSTATHGSGDKNGNLATSVSSLEMVTADGELVKLSRHNDVDFSAVLVGLGAFGVITQLTLDIQPAFNVEQYVYERLPFDQLRDHFDAIMASAYSVSVFTDWQDQQNNEIWVKSRVGDGEKFEATQKFFGATLATQKLHPVRNLPAETCTEQMGIPGPSFERLPHFRMGCTPSVGEELQSEYFMPRHYAAGAILALQGLSDEITPNVFVSEIRTVAADEFWMSTCYHRASVAIGFTWKPDWPAIKSLLPKIESVLAPFDPRPHWGKLFHFSPAELHSKYEKMDDFVQLASKYDPKGKFRNEFLSSYIFTPCS</sequence>
<dbReference type="InterPro" id="IPR006094">
    <property type="entry name" value="Oxid_FAD_bind_N"/>
</dbReference>
<evidence type="ECO:0000256" key="1">
    <source>
        <dbReference type="ARBA" id="ARBA00001974"/>
    </source>
</evidence>